<reference evidence="6" key="2">
    <citation type="submission" date="2020-11" db="EMBL/GenBank/DDBJ databases">
        <authorList>
            <person name="McCartney M.A."/>
            <person name="Auch B."/>
            <person name="Kono T."/>
            <person name="Mallez S."/>
            <person name="Becker A."/>
            <person name="Gohl D.M."/>
            <person name="Silverstein K.A.T."/>
            <person name="Koren S."/>
            <person name="Bechman K.B."/>
            <person name="Herman A."/>
            <person name="Abrahante J.E."/>
            <person name="Garbe J."/>
        </authorList>
    </citation>
    <scope>NUCLEOTIDE SEQUENCE</scope>
    <source>
        <strain evidence="6">Duluth1</strain>
        <tissue evidence="6">Whole animal</tissue>
    </source>
</reference>
<dbReference type="PROSITE" id="PS51212">
    <property type="entry name" value="WSC"/>
    <property type="match status" value="1"/>
</dbReference>
<sequence>MCMKMDNIPATCILILMLIFLTECRYRISRDTCTWQEAIDRCKEFNGRLATADDFGPLRAWVKSQQTVAFPDENEEVWVGASLERAVWTWADDKHTEFSGSARFYARGGCHSQQSWSSGTPLDDVTPSTCLEHCGWDGSVGLKKDYCLCERDLDNISTTPDAICHIQCADDVTQMCGGYFGVSVYRPDNFSVTWANTQPAFGNDCAMLWKDKKESPPELTSANCDMQTRFLCSFSDDITCGSQSACIRSSSVQNTWNGAMSTCNVLRMRGGNVDDGIVRDLLTLAPGRYWIALRRENRWTWQEGGPISASIFLPDDAGTAPDADRKCAALKVLHGNIGLVNKKCSETKHYLCQYDYMTEESDVLPQTDMISVTELKSENISSTTSGSVSHGNDRKSIPSTEAPTIQTGTIEFLGFLGTANTCVYIVLGFVAGMVCILVLGLMVYVIYRCSRPDPTKHKRLGDSRGTETPSVSYSLKDDVVHISPPASDVTYDTVYDNESPFRRNQRLIRMGSANSWRQTHVRGTAVRSDVSDSSSSDYTWRGVIGGKEEVVNTELRHVFPENSIAASCARAEHGPHTIEAQCDVHGDVDGDYDMTDPPGYVQHATVTLRGAGSVRPTEHDVRFLEIRTSRNSDNVENIYATIKKTFEKIQEDIAEQARREGRPLSENQTSLGPR</sequence>
<gene>
    <name evidence="6" type="ORF">DPMN_074522</name>
</gene>
<dbReference type="InterPro" id="IPR050801">
    <property type="entry name" value="Ca-Dep_Lectins_ImmuneDev"/>
</dbReference>
<accession>A0A9D3YIS4</accession>
<feature type="region of interest" description="Disordered" evidence="1">
    <location>
        <begin position="381"/>
        <end position="401"/>
    </location>
</feature>
<feature type="compositionally biased region" description="Polar residues" evidence="1">
    <location>
        <begin position="665"/>
        <end position="674"/>
    </location>
</feature>
<feature type="region of interest" description="Disordered" evidence="1">
    <location>
        <begin position="654"/>
        <end position="674"/>
    </location>
</feature>
<dbReference type="SMART" id="SM00034">
    <property type="entry name" value="CLECT"/>
    <property type="match status" value="2"/>
</dbReference>
<keyword evidence="2" id="KW-0812">Transmembrane</keyword>
<dbReference type="InterPro" id="IPR016187">
    <property type="entry name" value="CTDL_fold"/>
</dbReference>
<feature type="domain" description="C-type lectin" evidence="4">
    <location>
        <begin position="242"/>
        <end position="353"/>
    </location>
</feature>
<feature type="compositionally biased region" description="Polar residues" evidence="1">
    <location>
        <begin position="381"/>
        <end position="390"/>
    </location>
</feature>
<dbReference type="Proteomes" id="UP000828390">
    <property type="component" value="Unassembled WGS sequence"/>
</dbReference>
<dbReference type="OrthoDB" id="6060642at2759"/>
<keyword evidence="7" id="KW-1185">Reference proteome</keyword>
<evidence type="ECO:0000259" key="4">
    <source>
        <dbReference type="PROSITE" id="PS50041"/>
    </source>
</evidence>
<proteinExistence type="predicted"/>
<evidence type="ECO:0000256" key="2">
    <source>
        <dbReference type="SAM" id="Phobius"/>
    </source>
</evidence>
<dbReference type="PANTHER" id="PTHR22801:SF63">
    <property type="entry name" value="C-TYPE LECTIN DOMAIN-CONTAINING PROTEIN"/>
    <property type="match status" value="1"/>
</dbReference>
<evidence type="ECO:0000256" key="3">
    <source>
        <dbReference type="SAM" id="SignalP"/>
    </source>
</evidence>
<feature type="domain" description="C-type lectin" evidence="4">
    <location>
        <begin position="26"/>
        <end position="150"/>
    </location>
</feature>
<evidence type="ECO:0000313" key="7">
    <source>
        <dbReference type="Proteomes" id="UP000828390"/>
    </source>
</evidence>
<reference evidence="6" key="1">
    <citation type="journal article" date="2019" name="bioRxiv">
        <title>The Genome of the Zebra Mussel, Dreissena polymorpha: A Resource for Invasive Species Research.</title>
        <authorList>
            <person name="McCartney M.A."/>
            <person name="Auch B."/>
            <person name="Kono T."/>
            <person name="Mallez S."/>
            <person name="Zhang Y."/>
            <person name="Obille A."/>
            <person name="Becker A."/>
            <person name="Abrahante J.E."/>
            <person name="Garbe J."/>
            <person name="Badalamenti J.P."/>
            <person name="Herman A."/>
            <person name="Mangelson H."/>
            <person name="Liachko I."/>
            <person name="Sullivan S."/>
            <person name="Sone E.D."/>
            <person name="Koren S."/>
            <person name="Silverstein K.A.T."/>
            <person name="Beckman K.B."/>
            <person name="Gohl D.M."/>
        </authorList>
    </citation>
    <scope>NUCLEOTIDE SEQUENCE</scope>
    <source>
        <strain evidence="6">Duluth1</strain>
        <tissue evidence="6">Whole animal</tissue>
    </source>
</reference>
<feature type="domain" description="WSC" evidence="5">
    <location>
        <begin position="104"/>
        <end position="188"/>
    </location>
</feature>
<keyword evidence="2" id="KW-0472">Membrane</keyword>
<dbReference type="InterPro" id="IPR002889">
    <property type="entry name" value="WSC_carb-bd"/>
</dbReference>
<dbReference type="InterPro" id="IPR016186">
    <property type="entry name" value="C-type_lectin-like/link_sf"/>
</dbReference>
<organism evidence="6 7">
    <name type="scientific">Dreissena polymorpha</name>
    <name type="common">Zebra mussel</name>
    <name type="synonym">Mytilus polymorpha</name>
    <dbReference type="NCBI Taxonomy" id="45954"/>
    <lineage>
        <taxon>Eukaryota</taxon>
        <taxon>Metazoa</taxon>
        <taxon>Spiralia</taxon>
        <taxon>Lophotrochozoa</taxon>
        <taxon>Mollusca</taxon>
        <taxon>Bivalvia</taxon>
        <taxon>Autobranchia</taxon>
        <taxon>Heteroconchia</taxon>
        <taxon>Euheterodonta</taxon>
        <taxon>Imparidentia</taxon>
        <taxon>Neoheterodontei</taxon>
        <taxon>Myida</taxon>
        <taxon>Dreissenoidea</taxon>
        <taxon>Dreissenidae</taxon>
        <taxon>Dreissena</taxon>
    </lineage>
</organism>
<dbReference type="PANTHER" id="PTHR22801">
    <property type="entry name" value="LITHOSTATHINE"/>
    <property type="match status" value="1"/>
</dbReference>
<dbReference type="Gene3D" id="3.10.100.10">
    <property type="entry name" value="Mannose-Binding Protein A, subunit A"/>
    <property type="match status" value="2"/>
</dbReference>
<name>A0A9D3YIS4_DREPO</name>
<protein>
    <recommendedName>
        <fullName evidence="8">C-type lectin domain-containing protein</fullName>
    </recommendedName>
</protein>
<comment type="caution">
    <text evidence="6">The sequence shown here is derived from an EMBL/GenBank/DDBJ whole genome shotgun (WGS) entry which is preliminary data.</text>
</comment>
<keyword evidence="3" id="KW-0732">Signal</keyword>
<evidence type="ECO:0000259" key="5">
    <source>
        <dbReference type="PROSITE" id="PS51212"/>
    </source>
</evidence>
<keyword evidence="2" id="KW-1133">Transmembrane helix</keyword>
<feature type="compositionally biased region" description="Basic and acidic residues" evidence="1">
    <location>
        <begin position="654"/>
        <end position="663"/>
    </location>
</feature>
<evidence type="ECO:0000313" key="6">
    <source>
        <dbReference type="EMBL" id="KAH3699564.1"/>
    </source>
</evidence>
<feature type="chain" id="PRO_5039282695" description="C-type lectin domain-containing protein" evidence="3">
    <location>
        <begin position="25"/>
        <end position="674"/>
    </location>
</feature>
<dbReference type="InterPro" id="IPR001304">
    <property type="entry name" value="C-type_lectin-like"/>
</dbReference>
<dbReference type="PROSITE" id="PS50041">
    <property type="entry name" value="C_TYPE_LECTIN_2"/>
    <property type="match status" value="2"/>
</dbReference>
<evidence type="ECO:0000256" key="1">
    <source>
        <dbReference type="SAM" id="MobiDB-lite"/>
    </source>
</evidence>
<dbReference type="CDD" id="cd00037">
    <property type="entry name" value="CLECT"/>
    <property type="match status" value="1"/>
</dbReference>
<evidence type="ECO:0008006" key="8">
    <source>
        <dbReference type="Google" id="ProtNLM"/>
    </source>
</evidence>
<dbReference type="AlphaFoldDB" id="A0A9D3YIS4"/>
<feature type="transmembrane region" description="Helical" evidence="2">
    <location>
        <begin position="423"/>
        <end position="447"/>
    </location>
</feature>
<feature type="signal peptide" evidence="3">
    <location>
        <begin position="1"/>
        <end position="24"/>
    </location>
</feature>
<dbReference type="SUPFAM" id="SSF56436">
    <property type="entry name" value="C-type lectin-like"/>
    <property type="match status" value="2"/>
</dbReference>
<dbReference type="EMBL" id="JAIWYP010000015">
    <property type="protein sequence ID" value="KAH3699564.1"/>
    <property type="molecule type" value="Genomic_DNA"/>
</dbReference>